<dbReference type="GO" id="GO:0016787">
    <property type="term" value="F:hydrolase activity"/>
    <property type="evidence" value="ECO:0007669"/>
    <property type="project" value="UniProtKB-KW"/>
</dbReference>
<name>A0A3B0PLZ1_9BACT</name>
<organism evidence="7 8">
    <name type="scientific">Mycoplasmopsis edwardii</name>
    <dbReference type="NCBI Taxonomy" id="53558"/>
    <lineage>
        <taxon>Bacteria</taxon>
        <taxon>Bacillati</taxon>
        <taxon>Mycoplasmatota</taxon>
        <taxon>Mycoplasmoidales</taxon>
        <taxon>Metamycoplasmataceae</taxon>
        <taxon>Mycoplasmopsis</taxon>
    </lineage>
</organism>
<evidence type="ECO:0000256" key="3">
    <source>
        <dbReference type="ARBA" id="ARBA00022759"/>
    </source>
</evidence>
<evidence type="ECO:0000313" key="8">
    <source>
        <dbReference type="Proteomes" id="UP000257559"/>
    </source>
</evidence>
<dbReference type="GO" id="GO:0051607">
    <property type="term" value="P:defense response to virus"/>
    <property type="evidence" value="ECO:0007669"/>
    <property type="project" value="UniProtKB-KW"/>
</dbReference>
<dbReference type="GO" id="GO:0043571">
    <property type="term" value="P:maintenance of CRISPR repeat elements"/>
    <property type="evidence" value="ECO:0007669"/>
    <property type="project" value="InterPro"/>
</dbReference>
<keyword evidence="8" id="KW-1185">Reference proteome</keyword>
<dbReference type="Gene3D" id="3.100.10.20">
    <property type="entry name" value="CRISPR-associated endonuclease Cas1, N-terminal domain"/>
    <property type="match status" value="1"/>
</dbReference>
<sequence>MTKKVIEISQSEYVSYFLNSLIVKTESQRVIIPISQIDTVLITNPRCTISVPLINELVNQNVNIIMCDSKFKPTVQISPINGYYSNKNFLSQIKW</sequence>
<dbReference type="GO" id="GO:0004519">
    <property type="term" value="F:endonuclease activity"/>
    <property type="evidence" value="ECO:0007669"/>
    <property type="project" value="UniProtKB-KW"/>
</dbReference>
<keyword evidence="1" id="KW-0540">Nuclease</keyword>
<dbReference type="InterPro" id="IPR042211">
    <property type="entry name" value="CRISPR-assoc_Cas1_N"/>
</dbReference>
<dbReference type="Proteomes" id="UP000257559">
    <property type="component" value="Chromosome"/>
</dbReference>
<dbReference type="GO" id="GO:0003676">
    <property type="term" value="F:nucleic acid binding"/>
    <property type="evidence" value="ECO:0007669"/>
    <property type="project" value="InterPro"/>
</dbReference>
<keyword evidence="3 7" id="KW-0255">Endonuclease</keyword>
<evidence type="ECO:0000313" key="7">
    <source>
        <dbReference type="EMBL" id="SYV96797.1"/>
    </source>
</evidence>
<evidence type="ECO:0000256" key="2">
    <source>
        <dbReference type="ARBA" id="ARBA00022723"/>
    </source>
</evidence>
<dbReference type="GO" id="GO:0046872">
    <property type="term" value="F:metal ion binding"/>
    <property type="evidence" value="ECO:0007669"/>
    <property type="project" value="UniProtKB-KW"/>
</dbReference>
<evidence type="ECO:0000256" key="6">
    <source>
        <dbReference type="ARBA" id="ARBA00023118"/>
    </source>
</evidence>
<keyword evidence="4" id="KW-0378">Hydrolase</keyword>
<keyword evidence="6" id="KW-0051">Antiviral defense</keyword>
<feature type="non-terminal residue" evidence="7">
    <location>
        <position position="95"/>
    </location>
</feature>
<keyword evidence="2" id="KW-0479">Metal-binding</keyword>
<evidence type="ECO:0000256" key="5">
    <source>
        <dbReference type="ARBA" id="ARBA00022842"/>
    </source>
</evidence>
<accession>A0A3B0PLZ1</accession>
<evidence type="ECO:0000256" key="1">
    <source>
        <dbReference type="ARBA" id="ARBA00022722"/>
    </source>
</evidence>
<evidence type="ECO:0000256" key="4">
    <source>
        <dbReference type="ARBA" id="ARBA00022801"/>
    </source>
</evidence>
<protein>
    <submittedName>
        <fullName evidence="7">CRISPR-associated endonuclease Cas1, subtype II/NMENI</fullName>
    </submittedName>
</protein>
<dbReference type="Pfam" id="PF01867">
    <property type="entry name" value="Cas_Cas1"/>
    <property type="match status" value="1"/>
</dbReference>
<dbReference type="InterPro" id="IPR002729">
    <property type="entry name" value="CRISPR-assoc_Cas1"/>
</dbReference>
<proteinExistence type="predicted"/>
<dbReference type="KEGG" id="medw:NCTC10132_00131"/>
<keyword evidence="5" id="KW-0460">Magnesium</keyword>
<reference evidence="8" key="1">
    <citation type="submission" date="2018-06" db="EMBL/GenBank/DDBJ databases">
        <authorList>
            <consortium name="Pathogen Informatics"/>
        </authorList>
    </citation>
    <scope>NUCLEOTIDE SEQUENCE [LARGE SCALE GENOMIC DNA]</scope>
    <source>
        <strain evidence="8">NCTC10132</strain>
    </source>
</reference>
<gene>
    <name evidence="7" type="ORF">NCTC10132_00131</name>
</gene>
<dbReference type="AlphaFoldDB" id="A0A3B0PLZ1"/>
<dbReference type="EMBL" id="LS991951">
    <property type="protein sequence ID" value="SYV96797.1"/>
    <property type="molecule type" value="Genomic_DNA"/>
</dbReference>